<organism evidence="8 9">
    <name type="scientific">Gleimia europaea ACS-120-V-Col10b</name>
    <dbReference type="NCBI Taxonomy" id="883069"/>
    <lineage>
        <taxon>Bacteria</taxon>
        <taxon>Bacillati</taxon>
        <taxon>Actinomycetota</taxon>
        <taxon>Actinomycetes</taxon>
        <taxon>Actinomycetales</taxon>
        <taxon>Actinomycetaceae</taxon>
        <taxon>Gleimia</taxon>
    </lineage>
</organism>
<dbReference type="InterPro" id="IPR050188">
    <property type="entry name" value="RluA_PseudoU_synthase"/>
</dbReference>
<evidence type="ECO:0000313" key="9">
    <source>
        <dbReference type="Proteomes" id="UP000014387"/>
    </source>
</evidence>
<evidence type="ECO:0000256" key="5">
    <source>
        <dbReference type="PROSITE-ProRule" id="PRU00182"/>
    </source>
</evidence>
<dbReference type="InterPro" id="IPR006145">
    <property type="entry name" value="PsdUridine_synth_RsuA/RluA"/>
</dbReference>
<comment type="catalytic activity">
    <reaction evidence="1 6">
        <text>a uridine in RNA = a pseudouridine in RNA</text>
        <dbReference type="Rhea" id="RHEA:48348"/>
        <dbReference type="Rhea" id="RHEA-COMP:12068"/>
        <dbReference type="Rhea" id="RHEA-COMP:12069"/>
        <dbReference type="ChEBI" id="CHEBI:65314"/>
        <dbReference type="ChEBI" id="CHEBI:65315"/>
    </reaction>
</comment>
<dbReference type="PANTHER" id="PTHR21600">
    <property type="entry name" value="MITOCHONDRIAL RNA PSEUDOURIDINE SYNTHASE"/>
    <property type="match status" value="1"/>
</dbReference>
<dbReference type="PANTHER" id="PTHR21600:SF44">
    <property type="entry name" value="RIBOSOMAL LARGE SUBUNIT PSEUDOURIDINE SYNTHASE D"/>
    <property type="match status" value="1"/>
</dbReference>
<dbReference type="GO" id="GO:0000455">
    <property type="term" value="P:enzyme-directed rRNA pseudouridine synthesis"/>
    <property type="evidence" value="ECO:0007669"/>
    <property type="project" value="TreeGrafter"/>
</dbReference>
<dbReference type="Proteomes" id="UP000014387">
    <property type="component" value="Unassembled WGS sequence"/>
</dbReference>
<dbReference type="NCBIfam" id="TIGR00005">
    <property type="entry name" value="rluA_subfam"/>
    <property type="match status" value="1"/>
</dbReference>
<sequence>MNNTRFLPVPDGLVGERIDVALSRMLGLSRSAVGKMIEAGQIEVDSVGAKKGQRLESDQMISVNMQAREKASAPVVGMDILYDDEDIVVVNKPVGVAAHTGPGWDGPTVIGNLEAAGYRISTSGPPERQGIVHRLDVGTSGAMVVAKSELAYTKLKHAFKDRSVDKIYHALVSGHLEPAKGTIDAPIARHPSKEWRMGIVATGRQAITHFEVLEYLPGATLVQVELETGRTHQIRVHFSSINAPLIGDTFYGADERKAQQLGLERQWLHAMELKLTHPRTAVRMSVSAPYPPDLERVLEQLRNPA</sequence>
<accession>A0A9W5RDB2</accession>
<evidence type="ECO:0000256" key="6">
    <source>
        <dbReference type="RuleBase" id="RU362028"/>
    </source>
</evidence>
<feature type="active site" evidence="4">
    <location>
        <position position="136"/>
    </location>
</feature>
<evidence type="ECO:0000259" key="7">
    <source>
        <dbReference type="SMART" id="SM00363"/>
    </source>
</evidence>
<dbReference type="InterPro" id="IPR002942">
    <property type="entry name" value="S4_RNA-bd"/>
</dbReference>
<keyword evidence="3 6" id="KW-0413">Isomerase</keyword>
<dbReference type="CDD" id="cd02869">
    <property type="entry name" value="PseudoU_synth_RluA_like"/>
    <property type="match status" value="1"/>
</dbReference>
<dbReference type="EC" id="5.4.99.-" evidence="6"/>
<comment type="caution">
    <text evidence="8">The sequence shown here is derived from an EMBL/GenBank/DDBJ whole genome shotgun (WGS) entry which is preliminary data.</text>
</comment>
<dbReference type="InterPro" id="IPR020103">
    <property type="entry name" value="PsdUridine_synth_cat_dom_sf"/>
</dbReference>
<dbReference type="SMART" id="SM00363">
    <property type="entry name" value="S4"/>
    <property type="match status" value="1"/>
</dbReference>
<name>A0A9W5RDB2_9ACTO</name>
<reference evidence="8 9" key="1">
    <citation type="submission" date="2013-05" db="EMBL/GenBank/DDBJ databases">
        <title>The Genome Sequence of Actinomyces europaeus ACS-120-V-COL10B.</title>
        <authorList>
            <consortium name="The Broad Institute Genomics Platform"/>
            <person name="Earl A."/>
            <person name="Ward D."/>
            <person name="Feldgarden M."/>
            <person name="Gevers D."/>
            <person name="Saerens B."/>
            <person name="Vaneechoutte M."/>
            <person name="Walker B."/>
            <person name="Young S."/>
            <person name="Zeng Q."/>
            <person name="Gargeya S."/>
            <person name="Fitzgerald M."/>
            <person name="Haas B."/>
            <person name="Abouelleil A."/>
            <person name="Allen A.W."/>
            <person name="Alvarado L."/>
            <person name="Arachchi H.M."/>
            <person name="Berlin A.M."/>
            <person name="Chapman S.B."/>
            <person name="Gainer-Dewar J."/>
            <person name="Goldberg J."/>
            <person name="Griggs A."/>
            <person name="Gujja S."/>
            <person name="Hansen M."/>
            <person name="Howarth C."/>
            <person name="Imamovic A."/>
            <person name="Ireland A."/>
            <person name="Larimer J."/>
            <person name="McCowan C."/>
            <person name="Murphy C."/>
            <person name="Pearson M."/>
            <person name="Poon T.W."/>
            <person name="Priest M."/>
            <person name="Roberts A."/>
            <person name="Saif S."/>
            <person name="Shea T."/>
            <person name="Sisk P."/>
            <person name="Sykes S."/>
            <person name="Wortman J."/>
            <person name="Nusbaum C."/>
            <person name="Birren B."/>
        </authorList>
    </citation>
    <scope>NUCLEOTIDE SEQUENCE [LARGE SCALE GENOMIC DNA]</scope>
    <source>
        <strain evidence="8 9">ACS-120-V-Col10b</strain>
    </source>
</reference>
<evidence type="ECO:0000256" key="2">
    <source>
        <dbReference type="ARBA" id="ARBA00010876"/>
    </source>
</evidence>
<dbReference type="InterPro" id="IPR006225">
    <property type="entry name" value="PsdUridine_synth_RluC/D"/>
</dbReference>
<evidence type="ECO:0000256" key="4">
    <source>
        <dbReference type="PIRSR" id="PIRSR606225-1"/>
    </source>
</evidence>
<feature type="domain" description="RNA-binding S4" evidence="7">
    <location>
        <begin position="16"/>
        <end position="74"/>
    </location>
</feature>
<proteinExistence type="inferred from homology"/>
<comment type="function">
    <text evidence="6">Responsible for synthesis of pseudouridine from uracil.</text>
</comment>
<dbReference type="Gene3D" id="3.30.2350.10">
    <property type="entry name" value="Pseudouridine synthase"/>
    <property type="match status" value="1"/>
</dbReference>
<dbReference type="SUPFAM" id="SSF55120">
    <property type="entry name" value="Pseudouridine synthase"/>
    <property type="match status" value="1"/>
</dbReference>
<dbReference type="OrthoDB" id="9807829at2"/>
<keyword evidence="9" id="KW-1185">Reference proteome</keyword>
<dbReference type="Gene3D" id="3.10.290.10">
    <property type="entry name" value="RNA-binding S4 domain"/>
    <property type="match status" value="1"/>
</dbReference>
<dbReference type="PROSITE" id="PS01129">
    <property type="entry name" value="PSI_RLU"/>
    <property type="match status" value="1"/>
</dbReference>
<evidence type="ECO:0000256" key="1">
    <source>
        <dbReference type="ARBA" id="ARBA00000073"/>
    </source>
</evidence>
<dbReference type="GO" id="GO:0120159">
    <property type="term" value="F:rRNA pseudouridine synthase activity"/>
    <property type="evidence" value="ECO:0007669"/>
    <property type="project" value="UniProtKB-ARBA"/>
</dbReference>
<dbReference type="InterPro" id="IPR036986">
    <property type="entry name" value="S4_RNA-bd_sf"/>
</dbReference>
<dbReference type="PROSITE" id="PS50889">
    <property type="entry name" value="S4"/>
    <property type="match status" value="1"/>
</dbReference>
<dbReference type="GO" id="GO:0003723">
    <property type="term" value="F:RNA binding"/>
    <property type="evidence" value="ECO:0007669"/>
    <property type="project" value="UniProtKB-KW"/>
</dbReference>
<dbReference type="SUPFAM" id="SSF55174">
    <property type="entry name" value="Alpha-L RNA-binding motif"/>
    <property type="match status" value="1"/>
</dbReference>
<keyword evidence="5" id="KW-0694">RNA-binding</keyword>
<evidence type="ECO:0000313" key="8">
    <source>
        <dbReference type="EMBL" id="EPD30311.1"/>
    </source>
</evidence>
<dbReference type="Pfam" id="PF00849">
    <property type="entry name" value="PseudoU_synth_2"/>
    <property type="match status" value="1"/>
</dbReference>
<dbReference type="AlphaFoldDB" id="A0A9W5RDB2"/>
<dbReference type="CDD" id="cd00165">
    <property type="entry name" value="S4"/>
    <property type="match status" value="1"/>
</dbReference>
<dbReference type="RefSeq" id="WP_016443423.1">
    <property type="nucleotide sequence ID" value="NZ_KE150266.1"/>
</dbReference>
<comment type="similarity">
    <text evidence="2 6">Belongs to the pseudouridine synthase RluA family.</text>
</comment>
<dbReference type="EMBL" id="AGWN01000001">
    <property type="protein sequence ID" value="EPD30311.1"/>
    <property type="molecule type" value="Genomic_DNA"/>
</dbReference>
<evidence type="ECO:0000256" key="3">
    <source>
        <dbReference type="ARBA" id="ARBA00023235"/>
    </source>
</evidence>
<gene>
    <name evidence="8" type="ORF">HMPREF9238_00048</name>
</gene>
<dbReference type="InterPro" id="IPR006224">
    <property type="entry name" value="PsdUridine_synth_RluA-like_CS"/>
</dbReference>
<protein>
    <recommendedName>
        <fullName evidence="6">Pseudouridine synthase</fullName>
        <ecNumber evidence="6">5.4.99.-</ecNumber>
    </recommendedName>
</protein>